<dbReference type="EMBL" id="MLJW01000348">
    <property type="protein sequence ID" value="OIQ89018.1"/>
    <property type="molecule type" value="Genomic_DNA"/>
</dbReference>
<keyword evidence="1 3" id="KW-0378">Hydrolase</keyword>
<protein>
    <submittedName>
        <fullName evidence="3">Putative acyl-CoA thioester hydrolase</fullName>
        <ecNumber evidence="3">3.1.2.-</ecNumber>
    </submittedName>
</protein>
<reference evidence="3" key="1">
    <citation type="submission" date="2016-10" db="EMBL/GenBank/DDBJ databases">
        <title>Sequence of Gallionella enrichment culture.</title>
        <authorList>
            <person name="Poehlein A."/>
            <person name="Muehling M."/>
            <person name="Daniel R."/>
        </authorList>
    </citation>
    <scope>NUCLEOTIDE SEQUENCE</scope>
</reference>
<dbReference type="GO" id="GO:0005829">
    <property type="term" value="C:cytosol"/>
    <property type="evidence" value="ECO:0007669"/>
    <property type="project" value="TreeGrafter"/>
</dbReference>
<dbReference type="CDD" id="cd03442">
    <property type="entry name" value="BFIT_BACH"/>
    <property type="match status" value="1"/>
</dbReference>
<dbReference type="SUPFAM" id="SSF54637">
    <property type="entry name" value="Thioesterase/thiol ester dehydrase-isomerase"/>
    <property type="match status" value="1"/>
</dbReference>
<dbReference type="InterPro" id="IPR029069">
    <property type="entry name" value="HotDog_dom_sf"/>
</dbReference>
<evidence type="ECO:0000259" key="2">
    <source>
        <dbReference type="PROSITE" id="PS51770"/>
    </source>
</evidence>
<comment type="caution">
    <text evidence="3">The sequence shown here is derived from an EMBL/GenBank/DDBJ whole genome shotgun (WGS) entry which is preliminary data.</text>
</comment>
<dbReference type="AlphaFoldDB" id="A0A1J5R0K2"/>
<dbReference type="PANTHER" id="PTHR11049:SF5">
    <property type="entry name" value="ACYL-COA THIOESTER HYDROLASE YCIA"/>
    <property type="match status" value="1"/>
</dbReference>
<dbReference type="Gene3D" id="3.10.129.10">
    <property type="entry name" value="Hotdog Thioesterase"/>
    <property type="match status" value="1"/>
</dbReference>
<evidence type="ECO:0000313" key="3">
    <source>
        <dbReference type="EMBL" id="OIQ89018.1"/>
    </source>
</evidence>
<dbReference type="InterPro" id="IPR040170">
    <property type="entry name" value="Cytosol_ACT"/>
</dbReference>
<accession>A0A1J5R0K2</accession>
<dbReference type="GO" id="GO:0009062">
    <property type="term" value="P:fatty acid catabolic process"/>
    <property type="evidence" value="ECO:0007669"/>
    <property type="project" value="TreeGrafter"/>
</dbReference>
<dbReference type="InterPro" id="IPR006683">
    <property type="entry name" value="Thioestr_dom"/>
</dbReference>
<evidence type="ECO:0000256" key="1">
    <source>
        <dbReference type="ARBA" id="ARBA00022801"/>
    </source>
</evidence>
<dbReference type="GO" id="GO:0006637">
    <property type="term" value="P:acyl-CoA metabolic process"/>
    <property type="evidence" value="ECO:0007669"/>
    <property type="project" value="TreeGrafter"/>
</dbReference>
<proteinExistence type="predicted"/>
<sequence length="132" mass="14363">MEQEIAHLPTDREPVLRITPLPADVNMHGDIFGGWIMSQVDIAGGITAARRCGGRVATVAVNAFVFKHPVLVGDLLSLYARVVRVGRTSLTIDVEVYAERGVPDTQVFRVTEATLTFVAVGADRRPRPVDPD</sequence>
<organism evidence="3">
    <name type="scientific">mine drainage metagenome</name>
    <dbReference type="NCBI Taxonomy" id="410659"/>
    <lineage>
        <taxon>unclassified sequences</taxon>
        <taxon>metagenomes</taxon>
        <taxon>ecological metagenomes</taxon>
    </lineage>
</organism>
<dbReference type="InterPro" id="IPR033120">
    <property type="entry name" value="HOTDOG_ACOT"/>
</dbReference>
<dbReference type="EC" id="3.1.2.-" evidence="3"/>
<gene>
    <name evidence="3" type="ORF">GALL_290930</name>
</gene>
<dbReference type="Pfam" id="PF03061">
    <property type="entry name" value="4HBT"/>
    <property type="match status" value="1"/>
</dbReference>
<dbReference type="GO" id="GO:0052816">
    <property type="term" value="F:long-chain fatty acyl-CoA hydrolase activity"/>
    <property type="evidence" value="ECO:0007669"/>
    <property type="project" value="TreeGrafter"/>
</dbReference>
<feature type="domain" description="HotDog ACOT-type" evidence="2">
    <location>
        <begin position="10"/>
        <end position="123"/>
    </location>
</feature>
<dbReference type="PROSITE" id="PS51770">
    <property type="entry name" value="HOTDOG_ACOT"/>
    <property type="match status" value="1"/>
</dbReference>
<name>A0A1J5R0K2_9ZZZZ</name>
<dbReference type="PANTHER" id="PTHR11049">
    <property type="entry name" value="ACYL COENZYME A THIOESTER HYDROLASE"/>
    <property type="match status" value="1"/>
</dbReference>